<sequence>MVDEFMVCVDRIIASAACFERSSSESDRETSINDNAAENVNAISEMVSLKKGNSFNGKDIGEGSSTKESMRECRICQEEDDEKDMEAPCACNGTLKFAHRKCIQRWCNKKGGITCEICYQVFSPNYTIPPPRSNVDVMTIDIRQAWAQRIGLRDPHFFTFTTADHQFLQSDYEEYTVANSRTLACFRSVVIILMLILLIRQTLLVTRDFGMVHASSGFFHVSPIFIFLCVFEKSVCICNHLLEFLLDPVCHFGGVKKQIHMQHFFLPMWKFNFFFENFSIRYLFFSWPESLSLAMWWSDRGTLYNAAGGDRFLTLLCHSPSVIALCFVFSYFLSSGSNNKLESRLTLKLTQPSSKTDII</sequence>
<evidence type="ECO:0000259" key="5">
    <source>
        <dbReference type="PROSITE" id="PS51292"/>
    </source>
</evidence>
<dbReference type="Pfam" id="PF12906">
    <property type="entry name" value="RINGv"/>
    <property type="match status" value="1"/>
</dbReference>
<dbReference type="InterPro" id="IPR011016">
    <property type="entry name" value="Znf_RING-CH"/>
</dbReference>
<dbReference type="CDD" id="cd16495">
    <property type="entry name" value="RING_CH-C4HC3_MARCH"/>
    <property type="match status" value="1"/>
</dbReference>
<reference evidence="6 7" key="1">
    <citation type="submission" date="2019-12" db="EMBL/GenBank/DDBJ databases">
        <authorList>
            <person name="Alioto T."/>
            <person name="Alioto T."/>
            <person name="Gomez Garrido J."/>
        </authorList>
    </citation>
    <scope>NUCLEOTIDE SEQUENCE [LARGE SCALE GENOMIC DNA]</scope>
</reference>
<keyword evidence="4" id="KW-0812">Transmembrane</keyword>
<dbReference type="GO" id="GO:0016020">
    <property type="term" value="C:membrane"/>
    <property type="evidence" value="ECO:0007669"/>
    <property type="project" value="TreeGrafter"/>
</dbReference>
<evidence type="ECO:0000256" key="3">
    <source>
        <dbReference type="ARBA" id="ARBA00022833"/>
    </source>
</evidence>
<dbReference type="PANTHER" id="PTHR23012:SF176">
    <property type="entry name" value="OS01G0894600 PROTEIN"/>
    <property type="match status" value="1"/>
</dbReference>
<keyword evidence="7" id="KW-1185">Reference proteome</keyword>
<evidence type="ECO:0000313" key="6">
    <source>
        <dbReference type="EMBL" id="CAA2999383.1"/>
    </source>
</evidence>
<dbReference type="AlphaFoldDB" id="A0A8S0T321"/>
<dbReference type="SMART" id="SM00744">
    <property type="entry name" value="RINGv"/>
    <property type="match status" value="1"/>
</dbReference>
<dbReference type="GO" id="GO:0004842">
    <property type="term" value="F:ubiquitin-protein transferase activity"/>
    <property type="evidence" value="ECO:0007669"/>
    <property type="project" value="TreeGrafter"/>
</dbReference>
<dbReference type="PANTHER" id="PTHR23012">
    <property type="entry name" value="RING/FYVE/PHD ZINC FINGER DOMAIN-CONTAINING"/>
    <property type="match status" value="1"/>
</dbReference>
<dbReference type="InterPro" id="IPR022143">
    <property type="entry name" value="DUF3675"/>
</dbReference>
<feature type="transmembrane region" description="Helical" evidence="4">
    <location>
        <begin position="184"/>
        <end position="203"/>
    </location>
</feature>
<feature type="transmembrane region" description="Helical" evidence="4">
    <location>
        <begin position="278"/>
        <end position="297"/>
    </location>
</feature>
<organism evidence="6 7">
    <name type="scientific">Olea europaea subsp. europaea</name>
    <dbReference type="NCBI Taxonomy" id="158383"/>
    <lineage>
        <taxon>Eukaryota</taxon>
        <taxon>Viridiplantae</taxon>
        <taxon>Streptophyta</taxon>
        <taxon>Embryophyta</taxon>
        <taxon>Tracheophyta</taxon>
        <taxon>Spermatophyta</taxon>
        <taxon>Magnoliopsida</taxon>
        <taxon>eudicotyledons</taxon>
        <taxon>Gunneridae</taxon>
        <taxon>Pentapetalae</taxon>
        <taxon>asterids</taxon>
        <taxon>lamiids</taxon>
        <taxon>Lamiales</taxon>
        <taxon>Oleaceae</taxon>
        <taxon>Oleeae</taxon>
        <taxon>Olea</taxon>
    </lineage>
</organism>
<dbReference type="GO" id="GO:0016567">
    <property type="term" value="P:protein ubiquitination"/>
    <property type="evidence" value="ECO:0007669"/>
    <property type="project" value="TreeGrafter"/>
</dbReference>
<feature type="transmembrane region" description="Helical" evidence="4">
    <location>
        <begin position="312"/>
        <end position="334"/>
    </location>
</feature>
<evidence type="ECO:0000313" key="7">
    <source>
        <dbReference type="Proteomes" id="UP000594638"/>
    </source>
</evidence>
<evidence type="ECO:0000256" key="4">
    <source>
        <dbReference type="SAM" id="Phobius"/>
    </source>
</evidence>
<dbReference type="InterPro" id="IPR033275">
    <property type="entry name" value="MARCH-like"/>
</dbReference>
<dbReference type="InterPro" id="IPR013083">
    <property type="entry name" value="Znf_RING/FYVE/PHD"/>
</dbReference>
<dbReference type="Pfam" id="PF12428">
    <property type="entry name" value="DUF3675"/>
    <property type="match status" value="1"/>
</dbReference>
<dbReference type="OrthoDB" id="264354at2759"/>
<keyword evidence="4" id="KW-0472">Membrane</keyword>
<keyword evidence="2" id="KW-0863">Zinc-finger</keyword>
<comment type="caution">
    <text evidence="6">The sequence shown here is derived from an EMBL/GenBank/DDBJ whole genome shotgun (WGS) entry which is preliminary data.</text>
</comment>
<evidence type="ECO:0000256" key="1">
    <source>
        <dbReference type="ARBA" id="ARBA00022723"/>
    </source>
</evidence>
<dbReference type="EMBL" id="CACTIH010005631">
    <property type="protein sequence ID" value="CAA2999383.1"/>
    <property type="molecule type" value="Genomic_DNA"/>
</dbReference>
<dbReference type="PROSITE" id="PS51292">
    <property type="entry name" value="ZF_RING_CH"/>
    <property type="match status" value="1"/>
</dbReference>
<accession>A0A8S0T321</accession>
<dbReference type="GO" id="GO:0008270">
    <property type="term" value="F:zinc ion binding"/>
    <property type="evidence" value="ECO:0007669"/>
    <property type="project" value="UniProtKB-KW"/>
</dbReference>
<proteinExistence type="predicted"/>
<keyword evidence="3" id="KW-0862">Zinc</keyword>
<keyword evidence="1" id="KW-0479">Metal-binding</keyword>
<keyword evidence="4" id="KW-1133">Transmembrane helix</keyword>
<dbReference type="Gramene" id="OE9A042449T1">
    <property type="protein sequence ID" value="OE9A042449C1"/>
    <property type="gene ID" value="OE9A042449"/>
</dbReference>
<dbReference type="SUPFAM" id="SSF57850">
    <property type="entry name" value="RING/U-box"/>
    <property type="match status" value="1"/>
</dbReference>
<evidence type="ECO:0000256" key="2">
    <source>
        <dbReference type="ARBA" id="ARBA00022771"/>
    </source>
</evidence>
<protein>
    <submittedName>
        <fullName evidence="6">Involved in mRNA turnover and stability</fullName>
    </submittedName>
</protein>
<dbReference type="Proteomes" id="UP000594638">
    <property type="component" value="Unassembled WGS sequence"/>
</dbReference>
<gene>
    <name evidence="6" type="ORF">OLEA9_A042449</name>
</gene>
<feature type="domain" description="RING-CH-type" evidence="5">
    <location>
        <begin position="65"/>
        <end position="125"/>
    </location>
</feature>
<feature type="transmembrane region" description="Helical" evidence="4">
    <location>
        <begin position="209"/>
        <end position="231"/>
    </location>
</feature>
<name>A0A8S0T321_OLEEU</name>
<dbReference type="Gene3D" id="3.30.40.10">
    <property type="entry name" value="Zinc/RING finger domain, C3HC4 (zinc finger)"/>
    <property type="match status" value="1"/>
</dbReference>